<reference evidence="7" key="2">
    <citation type="submission" date="2015-05" db="EMBL/GenBank/DDBJ databases">
        <authorList>
            <consortium name="Pathogen Informatics"/>
        </authorList>
    </citation>
    <scope>NUCLEOTIDE SEQUENCE [LARGE SCALE GENOMIC DNA]</scope>
    <source>
        <strain evidence="7">L1-83</strain>
    </source>
</reference>
<evidence type="ECO:0000313" key="7">
    <source>
        <dbReference type="Proteomes" id="UP000049828"/>
    </source>
</evidence>
<feature type="signal peptide" evidence="1">
    <location>
        <begin position="1"/>
        <end position="21"/>
    </location>
</feature>
<evidence type="ECO:0000313" key="8">
    <source>
        <dbReference type="Proteomes" id="UP000283738"/>
    </source>
</evidence>
<keyword evidence="1" id="KW-0732">Signal</keyword>
<evidence type="ECO:0000313" key="6">
    <source>
        <dbReference type="EMBL" id="RHE93451.1"/>
    </source>
</evidence>
<dbReference type="Gene3D" id="3.40.190.10">
    <property type="entry name" value="Periplasmic binding protein-like II"/>
    <property type="match status" value="2"/>
</dbReference>
<reference evidence="8 9" key="3">
    <citation type="submission" date="2018-08" db="EMBL/GenBank/DDBJ databases">
        <title>A genome reference for cultivated species of the human gut microbiota.</title>
        <authorList>
            <person name="Zou Y."/>
            <person name="Xue W."/>
            <person name="Luo G."/>
        </authorList>
    </citation>
    <scope>NUCLEOTIDE SEQUENCE [LARGE SCALE GENOMIC DNA]</scope>
    <source>
        <strain evidence="5 9">AF24-4</strain>
        <strain evidence="4 8">AF28-15</strain>
        <strain evidence="6 10">AM27-11</strain>
    </source>
</reference>
<feature type="domain" description="DUF3502" evidence="2">
    <location>
        <begin position="442"/>
        <end position="510"/>
    </location>
</feature>
<dbReference type="STRING" id="360807.ERS852392_02913"/>
<evidence type="ECO:0000313" key="9">
    <source>
        <dbReference type="Proteomes" id="UP000285820"/>
    </source>
</evidence>
<dbReference type="PANTHER" id="PTHR43649">
    <property type="entry name" value="ARABINOSE-BINDING PROTEIN-RELATED"/>
    <property type="match status" value="1"/>
</dbReference>
<dbReference type="Pfam" id="PF13416">
    <property type="entry name" value="SBP_bac_8"/>
    <property type="match status" value="1"/>
</dbReference>
<dbReference type="Proteomes" id="UP000286271">
    <property type="component" value="Unassembled WGS sequence"/>
</dbReference>
<dbReference type="Pfam" id="PF12010">
    <property type="entry name" value="DUF3502"/>
    <property type="match status" value="1"/>
</dbReference>
<dbReference type="InterPro" id="IPR050490">
    <property type="entry name" value="Bact_solute-bd_prot1"/>
</dbReference>
<dbReference type="Proteomes" id="UP000049828">
    <property type="component" value="Unassembled WGS sequence"/>
</dbReference>
<dbReference type="RefSeq" id="WP_021923153.1">
    <property type="nucleotide sequence ID" value="NZ_CAKZTK010000072.1"/>
</dbReference>
<sequence>MKNKRVLAALLIAAMTVGLTACGGSSDSNGSAAGTETGSTKADGDYEQVTYAYSTFNNIPTEEDLDVVEEEINKITREKIGVEVTLEPIAFADYPSKVSLALQGGEKIDIYESLGDFNNYVSTDMTYELNDLLDQYGQGIVDAIGEDWLAACTADGTIYGTPTLKPIALTPMVIYRQDIADELGLDMSSVNSIEDVTDILKQVKEAYPDMIPLAPVEPGRIGLDVTWGDVDFLTDSMYSPTGVLMGDDLTVTDLYSTDIYKERCELVRSWYNDGLVMQDAATTTSAAAETMSSGNYFCYIAAYSYPEADTAASLEAQCGGYPIGAKMIGDAYLSTGDVNMVSWMISSTTDVPEAAMKFLNLTYTDADVINLLIYGIEGRDYVKNDDGTVSYPEGEDSTTVPYTAQLSCGTLGNYFLMYCLEGSDPASLDWELEQNKIAKTSPAMGFTFDSSSVKTQYTAVNNVIKQYMPGLNCGSLDPDTEIEKFVKALDDAGYQDILNAKQEQLDAWVAQQK</sequence>
<dbReference type="EMBL" id="QRTF01000028">
    <property type="protein sequence ID" value="RGQ47118.1"/>
    <property type="molecule type" value="Genomic_DNA"/>
</dbReference>
<dbReference type="Proteomes" id="UP000283738">
    <property type="component" value="Unassembled WGS sequence"/>
</dbReference>
<evidence type="ECO:0000259" key="2">
    <source>
        <dbReference type="Pfam" id="PF12010"/>
    </source>
</evidence>
<keyword evidence="7" id="KW-1185">Reference proteome</keyword>
<reference evidence="3" key="1">
    <citation type="submission" date="2015-05" db="EMBL/GenBank/DDBJ databases">
        <authorList>
            <person name="Wang D.B."/>
            <person name="Wang M."/>
        </authorList>
    </citation>
    <scope>NUCLEOTIDE SEQUENCE [LARGE SCALE GENOMIC DNA]</scope>
    <source>
        <strain evidence="3">L1-83</strain>
    </source>
</reference>
<feature type="chain" id="PRO_5042329710" evidence="1">
    <location>
        <begin position="22"/>
        <end position="513"/>
    </location>
</feature>
<evidence type="ECO:0000313" key="10">
    <source>
        <dbReference type="Proteomes" id="UP000286271"/>
    </source>
</evidence>
<dbReference type="InterPro" id="IPR022627">
    <property type="entry name" value="DUF3502"/>
</dbReference>
<dbReference type="EMBL" id="QRUN01000024">
    <property type="protein sequence ID" value="RGR66302.1"/>
    <property type="molecule type" value="Genomic_DNA"/>
</dbReference>
<dbReference type="AlphaFoldDB" id="A0A0M6WP84"/>
<accession>A0A0M6WP84</accession>
<dbReference type="PANTHER" id="PTHR43649:SF12">
    <property type="entry name" value="DIACETYLCHITOBIOSE BINDING PROTEIN DASA"/>
    <property type="match status" value="1"/>
</dbReference>
<name>A0A0M6WP84_9FIRM</name>
<evidence type="ECO:0000313" key="4">
    <source>
        <dbReference type="EMBL" id="RGQ47118.1"/>
    </source>
</evidence>
<dbReference type="EMBL" id="CVRS01000076">
    <property type="protein sequence ID" value="CRL39334.1"/>
    <property type="molecule type" value="Genomic_DNA"/>
</dbReference>
<dbReference type="Proteomes" id="UP000285820">
    <property type="component" value="Unassembled WGS sequence"/>
</dbReference>
<dbReference type="PROSITE" id="PS51257">
    <property type="entry name" value="PROKAR_LIPOPROTEIN"/>
    <property type="match status" value="1"/>
</dbReference>
<evidence type="ECO:0000313" key="5">
    <source>
        <dbReference type="EMBL" id="RGR66302.1"/>
    </source>
</evidence>
<dbReference type="SUPFAM" id="SSF53850">
    <property type="entry name" value="Periplasmic binding protein-like II"/>
    <property type="match status" value="1"/>
</dbReference>
<evidence type="ECO:0000313" key="3">
    <source>
        <dbReference type="EMBL" id="CRL39334.1"/>
    </source>
</evidence>
<gene>
    <name evidence="6" type="ORF">DW707_14570</name>
    <name evidence="5" type="ORF">DWY29_13450</name>
    <name evidence="4" type="ORF">DWY96_11955</name>
    <name evidence="3" type="ORF">RIL183_24681</name>
</gene>
<evidence type="ECO:0000256" key="1">
    <source>
        <dbReference type="SAM" id="SignalP"/>
    </source>
</evidence>
<dbReference type="EMBL" id="QSKW01000029">
    <property type="protein sequence ID" value="RHE93451.1"/>
    <property type="molecule type" value="Genomic_DNA"/>
</dbReference>
<dbReference type="InterPro" id="IPR006059">
    <property type="entry name" value="SBP"/>
</dbReference>
<proteinExistence type="predicted"/>
<dbReference type="OrthoDB" id="2636783at2"/>
<organism evidence="3 7">
    <name type="scientific">Roseburia inulinivorans</name>
    <dbReference type="NCBI Taxonomy" id="360807"/>
    <lineage>
        <taxon>Bacteria</taxon>
        <taxon>Bacillati</taxon>
        <taxon>Bacillota</taxon>
        <taxon>Clostridia</taxon>
        <taxon>Lachnospirales</taxon>
        <taxon>Lachnospiraceae</taxon>
        <taxon>Roseburia</taxon>
    </lineage>
</organism>
<protein>
    <submittedName>
        <fullName evidence="4">Extracellular solute-binding protein</fullName>
    </submittedName>
</protein>